<sequence>MPDRPPRVGPPGCGSGNGRTLRWGRVSLASEPPRSVTLILRARGRFRLSRPRPALLILAAGVVLLELILSGTMGSAYSVFSATTTNSANSFSAASVFPPNGALYSVGANANGQLGLGDTSVHYSPVQVGTSQWKQVGGGARHACGVRSDNSLWCWGSNATGQLGIGNNTDQYSPVQPQTNTNFSMAVGGDDFSCAIRGDGTLWCWGGNGNGQLGTGDTTSRLQPVQIGTATWTTVTAGLYHACGIQTDGSLWCWGANGSGQLGLGSNSPSSYLTPTRVGTATTWTSVAAGYLSTCATKSDGTLWCWGDNTHGQLGIGNTLPQYSPTQVSGTSWVTVSAGQYTACAIRTNGTLWCWGENSNGEVGIGNTNTPQLTPQQVTTATNWNTVSLGYQHTCATRSDGTGWCWGNNTNGQLGQGNTTQQTLPVQLPFATVQAVFSGSQSNSTYIIK</sequence>
<feature type="domain" description="RCC1-like" evidence="3">
    <location>
        <begin position="103"/>
        <end position="441"/>
    </location>
</feature>
<keyword evidence="2" id="KW-1133">Transmembrane helix</keyword>
<dbReference type="Pfam" id="PF25390">
    <property type="entry name" value="WD40_RLD"/>
    <property type="match status" value="1"/>
</dbReference>
<dbReference type="STRING" id="351607.Acel_0960"/>
<dbReference type="Gene3D" id="2.130.10.30">
    <property type="entry name" value="Regulator of chromosome condensation 1/beta-lactamase-inhibitor protein II"/>
    <property type="match status" value="2"/>
</dbReference>
<dbReference type="PRINTS" id="PR00633">
    <property type="entry name" value="RCCNDNSATION"/>
</dbReference>
<dbReference type="InParanoid" id="A0LTH3"/>
<dbReference type="eggNOG" id="COG5184">
    <property type="taxonomic scope" value="Bacteria"/>
</dbReference>
<keyword evidence="5" id="KW-1185">Reference proteome</keyword>
<dbReference type="EMBL" id="CP000481">
    <property type="protein sequence ID" value="ABK52733.1"/>
    <property type="molecule type" value="Genomic_DNA"/>
</dbReference>
<feature type="transmembrane region" description="Helical" evidence="2">
    <location>
        <begin position="55"/>
        <end position="80"/>
    </location>
</feature>
<dbReference type="AlphaFoldDB" id="A0LTH3"/>
<dbReference type="HOGENOM" id="CLU_005210_8_0_11"/>
<evidence type="ECO:0000313" key="5">
    <source>
        <dbReference type="Proteomes" id="UP000008221"/>
    </source>
</evidence>
<keyword evidence="2" id="KW-0472">Membrane</keyword>
<protein>
    <submittedName>
        <fullName evidence="4">BNR repeat domain protein</fullName>
    </submittedName>
</protein>
<accession>A0LTH3</accession>
<dbReference type="InterPro" id="IPR058923">
    <property type="entry name" value="RCC1-like_dom"/>
</dbReference>
<dbReference type="InterPro" id="IPR051625">
    <property type="entry name" value="Signaling_Regulatory_Domain"/>
</dbReference>
<evidence type="ECO:0000259" key="3">
    <source>
        <dbReference type="Pfam" id="PF25390"/>
    </source>
</evidence>
<reference evidence="4 5" key="1">
    <citation type="journal article" date="2009" name="Genome Res.">
        <title>Complete genome of the cellulolytic thermophile Acidothermus cellulolyticus 11B provides insights into its ecophysiological and evolutionary adaptations.</title>
        <authorList>
            <person name="Barabote R.D."/>
            <person name="Xie G."/>
            <person name="Leu D.H."/>
            <person name="Normand P."/>
            <person name="Necsulea A."/>
            <person name="Daubin V."/>
            <person name="Medigue C."/>
            <person name="Adney W.S."/>
            <person name="Xu X.C."/>
            <person name="Lapidus A."/>
            <person name="Parales R.E."/>
            <person name="Detter C."/>
            <person name="Pujic P."/>
            <person name="Bruce D."/>
            <person name="Lavire C."/>
            <person name="Challacombe J.F."/>
            <person name="Brettin T.S."/>
            <person name="Berry A.M."/>
        </authorList>
    </citation>
    <scope>NUCLEOTIDE SEQUENCE [LARGE SCALE GENOMIC DNA]</scope>
    <source>
        <strain evidence="5">ATCC 43068 / DSM 8971 / 11B</strain>
    </source>
</reference>
<dbReference type="PANTHER" id="PTHR22872">
    <property type="entry name" value="BTK-BINDING PROTEIN-RELATED"/>
    <property type="match status" value="1"/>
</dbReference>
<dbReference type="SUPFAM" id="SSF50985">
    <property type="entry name" value="RCC1/BLIP-II"/>
    <property type="match status" value="1"/>
</dbReference>
<keyword evidence="1" id="KW-0677">Repeat</keyword>
<dbReference type="InterPro" id="IPR000408">
    <property type="entry name" value="Reg_chr_condens"/>
</dbReference>
<dbReference type="OrthoDB" id="9796385at2"/>
<dbReference type="InterPro" id="IPR009091">
    <property type="entry name" value="RCC1/BLIP-II"/>
</dbReference>
<name>A0LTH3_ACIC1</name>
<proteinExistence type="predicted"/>
<organism evidence="4 5">
    <name type="scientific">Acidothermus cellulolyticus (strain ATCC 43068 / DSM 8971 / 11B)</name>
    <dbReference type="NCBI Taxonomy" id="351607"/>
    <lineage>
        <taxon>Bacteria</taxon>
        <taxon>Bacillati</taxon>
        <taxon>Actinomycetota</taxon>
        <taxon>Actinomycetes</taxon>
        <taxon>Acidothermales</taxon>
        <taxon>Acidothermaceae</taxon>
        <taxon>Acidothermus</taxon>
    </lineage>
</organism>
<evidence type="ECO:0000256" key="1">
    <source>
        <dbReference type="ARBA" id="ARBA00022737"/>
    </source>
</evidence>
<dbReference type="PROSITE" id="PS50012">
    <property type="entry name" value="RCC1_3"/>
    <property type="match status" value="7"/>
</dbReference>
<gene>
    <name evidence="4" type="ordered locus">Acel_0960</name>
</gene>
<evidence type="ECO:0000256" key="2">
    <source>
        <dbReference type="SAM" id="Phobius"/>
    </source>
</evidence>
<evidence type="ECO:0000313" key="4">
    <source>
        <dbReference type="EMBL" id="ABK52733.1"/>
    </source>
</evidence>
<dbReference type="Proteomes" id="UP000008221">
    <property type="component" value="Chromosome"/>
</dbReference>
<keyword evidence="2" id="KW-0812">Transmembrane</keyword>
<dbReference type="KEGG" id="ace:Acel_0960"/>